<keyword evidence="5 8" id="KW-0812">Transmembrane</keyword>
<evidence type="ECO:0000256" key="4">
    <source>
        <dbReference type="ARBA" id="ARBA00022519"/>
    </source>
</evidence>
<dbReference type="PANTHER" id="PTHR32196">
    <property type="entry name" value="ABC TRANSPORTER PERMEASE PROTEIN YPHD-RELATED-RELATED"/>
    <property type="match status" value="1"/>
</dbReference>
<evidence type="ECO:0000256" key="7">
    <source>
        <dbReference type="ARBA" id="ARBA00023136"/>
    </source>
</evidence>
<dbReference type="RefSeq" id="WP_378134992.1">
    <property type="nucleotide sequence ID" value="NZ_JBHSMI010000028.1"/>
</dbReference>
<dbReference type="PANTHER" id="PTHR32196:SF21">
    <property type="entry name" value="ABC TRANSPORTER PERMEASE PROTEIN YPHD-RELATED"/>
    <property type="match status" value="1"/>
</dbReference>
<evidence type="ECO:0000256" key="2">
    <source>
        <dbReference type="ARBA" id="ARBA00022448"/>
    </source>
</evidence>
<evidence type="ECO:0000313" key="9">
    <source>
        <dbReference type="EMBL" id="MFC5404577.1"/>
    </source>
</evidence>
<evidence type="ECO:0000256" key="1">
    <source>
        <dbReference type="ARBA" id="ARBA00004651"/>
    </source>
</evidence>
<feature type="transmembrane region" description="Helical" evidence="8">
    <location>
        <begin position="276"/>
        <end position="295"/>
    </location>
</feature>
<dbReference type="Pfam" id="PF02653">
    <property type="entry name" value="BPD_transp_2"/>
    <property type="match status" value="1"/>
</dbReference>
<evidence type="ECO:0000256" key="5">
    <source>
        <dbReference type="ARBA" id="ARBA00022692"/>
    </source>
</evidence>
<protein>
    <submittedName>
        <fullName evidence="9">ABC transporter permease</fullName>
    </submittedName>
</protein>
<feature type="transmembrane region" description="Helical" evidence="8">
    <location>
        <begin position="223"/>
        <end position="241"/>
    </location>
</feature>
<feature type="transmembrane region" description="Helical" evidence="8">
    <location>
        <begin position="59"/>
        <end position="87"/>
    </location>
</feature>
<name>A0ABW0HXH9_9BACL</name>
<sequence length="325" mass="33974">MVNANAGAKTISGLSYVKILRTYGTVLAGLLIVLVFSIMSPDSFATIDNAINISRQISFLVIIGLGATLVMAVGEFDLSVGAMASFGGVFAAKMAVAGYPIWLAFLAPMAAAFVIGFVSGWIVTRFRVLSFITTLAIGTILGGLNFKLTGGATVFENIPDGFRYLGQTEWAGIPILSFIMLLVTLLFWYVMSHTAFGRKLYAIGGNESASRVAGVRVPLNKNLAFALCGVLAAVTGILMASRLGSAHPTGGDGLFLSAYAAAFLGMTSFKEGVPNIWGTFVGAAIIGILANGLTILEVPTFMQDVITGCIVIAAVLMQKFGRGNG</sequence>
<feature type="transmembrane region" description="Helical" evidence="8">
    <location>
        <begin position="128"/>
        <end position="150"/>
    </location>
</feature>
<accession>A0ABW0HXH9</accession>
<reference evidence="10" key="1">
    <citation type="journal article" date="2019" name="Int. J. Syst. Evol. Microbiol.">
        <title>The Global Catalogue of Microorganisms (GCM) 10K type strain sequencing project: providing services to taxonomists for standard genome sequencing and annotation.</title>
        <authorList>
            <consortium name="The Broad Institute Genomics Platform"/>
            <consortium name="The Broad Institute Genome Sequencing Center for Infectious Disease"/>
            <person name="Wu L."/>
            <person name="Ma J."/>
        </authorList>
    </citation>
    <scope>NUCLEOTIDE SEQUENCE [LARGE SCALE GENOMIC DNA]</scope>
    <source>
        <strain evidence="10">CGMCC 1.18575</strain>
    </source>
</reference>
<dbReference type="EMBL" id="JBHSMI010000028">
    <property type="protein sequence ID" value="MFC5404577.1"/>
    <property type="molecule type" value="Genomic_DNA"/>
</dbReference>
<gene>
    <name evidence="9" type="ORF">ACFPOF_17720</name>
</gene>
<keyword evidence="3" id="KW-1003">Cell membrane</keyword>
<feature type="transmembrane region" description="Helical" evidence="8">
    <location>
        <begin position="99"/>
        <end position="121"/>
    </location>
</feature>
<feature type="transmembrane region" description="Helical" evidence="8">
    <location>
        <begin position="20"/>
        <end position="39"/>
    </location>
</feature>
<keyword evidence="7 8" id="KW-0472">Membrane</keyword>
<feature type="transmembrane region" description="Helical" evidence="8">
    <location>
        <begin position="170"/>
        <end position="190"/>
    </location>
</feature>
<keyword evidence="2" id="KW-0813">Transport</keyword>
<keyword evidence="6 8" id="KW-1133">Transmembrane helix</keyword>
<proteinExistence type="predicted"/>
<comment type="subcellular location">
    <subcellularLocation>
        <location evidence="1">Cell membrane</location>
        <topology evidence="1">Multi-pass membrane protein</topology>
    </subcellularLocation>
</comment>
<evidence type="ECO:0000256" key="6">
    <source>
        <dbReference type="ARBA" id="ARBA00022989"/>
    </source>
</evidence>
<evidence type="ECO:0000313" key="10">
    <source>
        <dbReference type="Proteomes" id="UP001596113"/>
    </source>
</evidence>
<organism evidence="9 10">
    <name type="scientific">Cohnella soli</name>
    <dbReference type="NCBI Taxonomy" id="425005"/>
    <lineage>
        <taxon>Bacteria</taxon>
        <taxon>Bacillati</taxon>
        <taxon>Bacillota</taxon>
        <taxon>Bacilli</taxon>
        <taxon>Bacillales</taxon>
        <taxon>Paenibacillaceae</taxon>
        <taxon>Cohnella</taxon>
    </lineage>
</organism>
<keyword evidence="4" id="KW-0997">Cell inner membrane</keyword>
<dbReference type="InterPro" id="IPR001851">
    <property type="entry name" value="ABC_transp_permease"/>
</dbReference>
<evidence type="ECO:0000256" key="8">
    <source>
        <dbReference type="SAM" id="Phobius"/>
    </source>
</evidence>
<dbReference type="Proteomes" id="UP001596113">
    <property type="component" value="Unassembled WGS sequence"/>
</dbReference>
<dbReference type="CDD" id="cd06579">
    <property type="entry name" value="TM_PBP1_transp_AraH_like"/>
    <property type="match status" value="1"/>
</dbReference>
<evidence type="ECO:0000256" key="3">
    <source>
        <dbReference type="ARBA" id="ARBA00022475"/>
    </source>
</evidence>
<comment type="caution">
    <text evidence="9">The sequence shown here is derived from an EMBL/GenBank/DDBJ whole genome shotgun (WGS) entry which is preliminary data.</text>
</comment>
<keyword evidence="10" id="KW-1185">Reference proteome</keyword>